<name>B1KIR3_SHEWM</name>
<evidence type="ECO:0000313" key="2">
    <source>
        <dbReference type="EMBL" id="ACA88559.1"/>
    </source>
</evidence>
<dbReference type="AlphaFoldDB" id="B1KIR3"/>
<keyword evidence="1" id="KW-1133">Transmembrane helix</keyword>
<keyword evidence="3" id="KW-1185">Reference proteome</keyword>
<gene>
    <name evidence="2" type="ordered locus">Swoo_4305</name>
</gene>
<dbReference type="RefSeq" id="WP_012326886.1">
    <property type="nucleotide sequence ID" value="NC_010506.1"/>
</dbReference>
<accession>B1KIR3</accession>
<keyword evidence="1" id="KW-0472">Membrane</keyword>
<evidence type="ECO:0000256" key="1">
    <source>
        <dbReference type="SAM" id="Phobius"/>
    </source>
</evidence>
<dbReference type="HOGENOM" id="CLU_1776164_0_0_6"/>
<dbReference type="eggNOG" id="ENOG5031I96">
    <property type="taxonomic scope" value="Bacteria"/>
</dbReference>
<proteinExistence type="predicted"/>
<dbReference type="STRING" id="392500.Swoo_4305"/>
<evidence type="ECO:0000313" key="3">
    <source>
        <dbReference type="Proteomes" id="UP000002168"/>
    </source>
</evidence>
<dbReference type="EMBL" id="CP000961">
    <property type="protein sequence ID" value="ACA88559.1"/>
    <property type="molecule type" value="Genomic_DNA"/>
</dbReference>
<protein>
    <submittedName>
        <fullName evidence="2">Uncharacterized protein</fullName>
    </submittedName>
</protein>
<dbReference type="Proteomes" id="UP000002168">
    <property type="component" value="Chromosome"/>
</dbReference>
<dbReference type="KEGG" id="swd:Swoo_4305"/>
<keyword evidence="1" id="KW-0812">Transmembrane</keyword>
<reference evidence="2 3" key="1">
    <citation type="submission" date="2008-02" db="EMBL/GenBank/DDBJ databases">
        <title>Complete sequence of Shewanella woodyi ATCC 51908.</title>
        <authorList>
            <consortium name="US DOE Joint Genome Institute"/>
            <person name="Copeland A."/>
            <person name="Lucas S."/>
            <person name="Lapidus A."/>
            <person name="Glavina del Rio T."/>
            <person name="Dalin E."/>
            <person name="Tice H."/>
            <person name="Bruce D."/>
            <person name="Goodwin L."/>
            <person name="Pitluck S."/>
            <person name="Sims D."/>
            <person name="Brettin T."/>
            <person name="Detter J.C."/>
            <person name="Han C."/>
            <person name="Kuske C.R."/>
            <person name="Schmutz J."/>
            <person name="Larimer F."/>
            <person name="Land M."/>
            <person name="Hauser L."/>
            <person name="Kyrpides N."/>
            <person name="Lykidis A."/>
            <person name="Zhao J.-S."/>
            <person name="Richardson P."/>
        </authorList>
    </citation>
    <scope>NUCLEOTIDE SEQUENCE [LARGE SCALE GENOMIC DNA]</scope>
    <source>
        <strain evidence="3">ATCC 51908 / MS32</strain>
    </source>
</reference>
<organism evidence="2 3">
    <name type="scientific">Shewanella woodyi (strain ATCC 51908 / MS32)</name>
    <dbReference type="NCBI Taxonomy" id="392500"/>
    <lineage>
        <taxon>Bacteria</taxon>
        <taxon>Pseudomonadati</taxon>
        <taxon>Pseudomonadota</taxon>
        <taxon>Gammaproteobacteria</taxon>
        <taxon>Alteromonadales</taxon>
        <taxon>Shewanellaceae</taxon>
        <taxon>Shewanella</taxon>
    </lineage>
</organism>
<sequence length="148" mass="17331">MEFKVGSQQTIMFVFEFQSLPSLRGGFRKHYERISHYEPSIKQLDNGRFHLRVTKLVKFDENSISQALEELVEDTQCYGGKFINWKVHKVFNNNSLENKEISIKSKLVNMFTLAGDGRTARRYKMPFYSILLGICVILFASIIQNWVR</sequence>
<feature type="transmembrane region" description="Helical" evidence="1">
    <location>
        <begin position="127"/>
        <end position="147"/>
    </location>
</feature>